<evidence type="ECO:0000313" key="2">
    <source>
        <dbReference type="EMBL" id="PYF06135.1"/>
    </source>
</evidence>
<keyword evidence="1" id="KW-0812">Transmembrane</keyword>
<accession>A0A318TW15</accession>
<dbReference type="EMBL" id="QJTJ01000012">
    <property type="protein sequence ID" value="PYF06135.1"/>
    <property type="molecule type" value="Genomic_DNA"/>
</dbReference>
<keyword evidence="1" id="KW-1133">Transmembrane helix</keyword>
<dbReference type="Proteomes" id="UP000247416">
    <property type="component" value="Unassembled WGS sequence"/>
</dbReference>
<dbReference type="RefSeq" id="WP_107933055.1">
    <property type="nucleotide sequence ID" value="NZ_PYWJ01000004.1"/>
</dbReference>
<dbReference type="InterPro" id="IPR035167">
    <property type="entry name" value="DUF5316"/>
</dbReference>
<dbReference type="AlphaFoldDB" id="A0A318TW15"/>
<keyword evidence="1" id="KW-0472">Membrane</keyword>
<evidence type="ECO:0000256" key="1">
    <source>
        <dbReference type="SAM" id="Phobius"/>
    </source>
</evidence>
<comment type="caution">
    <text evidence="2">The sequence shown here is derived from an EMBL/GenBank/DDBJ whole genome shotgun (WGS) entry which is preliminary data.</text>
</comment>
<sequence>MMKLILYIGVISIIISGIFIGAWTDDQRQRDNFQTETETDKIFKTQIGLISGLIGIISLGVAGLIYFLQIHF</sequence>
<reference evidence="2 3" key="1">
    <citation type="submission" date="2018-06" db="EMBL/GenBank/DDBJ databases">
        <title>Genomic Encyclopedia of Archaeal and Bacterial Type Strains, Phase II (KMG-II): from individual species to whole genera.</title>
        <authorList>
            <person name="Goeker M."/>
        </authorList>
    </citation>
    <scope>NUCLEOTIDE SEQUENCE [LARGE SCALE GENOMIC DNA]</scope>
    <source>
        <strain evidence="2 3">KACC 16626</strain>
    </source>
</reference>
<keyword evidence="3" id="KW-1185">Reference proteome</keyword>
<proteinExistence type="predicted"/>
<feature type="transmembrane region" description="Helical" evidence="1">
    <location>
        <begin position="6"/>
        <end position="24"/>
    </location>
</feature>
<feature type="transmembrane region" description="Helical" evidence="1">
    <location>
        <begin position="45"/>
        <end position="68"/>
    </location>
</feature>
<protein>
    <submittedName>
        <fullName evidence="2">Uncharacterized protein</fullName>
    </submittedName>
</protein>
<gene>
    <name evidence="2" type="ORF">BJ095_11296</name>
</gene>
<name>A0A318TW15_9BACL</name>
<organism evidence="2 3">
    <name type="scientific">Ureibacillus chungkukjangi</name>
    <dbReference type="NCBI Taxonomy" id="1202712"/>
    <lineage>
        <taxon>Bacteria</taxon>
        <taxon>Bacillati</taxon>
        <taxon>Bacillota</taxon>
        <taxon>Bacilli</taxon>
        <taxon>Bacillales</taxon>
        <taxon>Caryophanaceae</taxon>
        <taxon>Ureibacillus</taxon>
    </lineage>
</organism>
<evidence type="ECO:0000313" key="3">
    <source>
        <dbReference type="Proteomes" id="UP000247416"/>
    </source>
</evidence>
<dbReference type="Pfam" id="PF17247">
    <property type="entry name" value="DUF5316"/>
    <property type="match status" value="1"/>
</dbReference>